<accession>A0ABM8FQ75</accession>
<feature type="compositionally biased region" description="Basic and acidic residues" evidence="1">
    <location>
        <begin position="54"/>
        <end position="68"/>
    </location>
</feature>
<feature type="compositionally biased region" description="Polar residues" evidence="1">
    <location>
        <begin position="109"/>
        <end position="119"/>
    </location>
</feature>
<feature type="region of interest" description="Disordered" evidence="1">
    <location>
        <begin position="1"/>
        <end position="37"/>
    </location>
</feature>
<dbReference type="Proteomes" id="UP001321543">
    <property type="component" value="Chromosome"/>
</dbReference>
<organism evidence="2 3">
    <name type="scientific">Microbacterium suwonense</name>
    <dbReference type="NCBI Taxonomy" id="683047"/>
    <lineage>
        <taxon>Bacteria</taxon>
        <taxon>Bacillati</taxon>
        <taxon>Actinomycetota</taxon>
        <taxon>Actinomycetes</taxon>
        <taxon>Micrococcales</taxon>
        <taxon>Microbacteriaceae</taxon>
        <taxon>Microbacterium</taxon>
    </lineage>
</organism>
<sequence length="133" mass="14960">MEALEEHCAPAAVAVQEANYPSAVPSDETDDRRRGLGPRYLQLQRCPCPIGATHRHDNPRFPRSDRTFRSKLPLLKEVACDRRQHTRPFAGHVIACHESTENARRNNELSISAHAQQFTTERHAADPNGHHGP</sequence>
<reference evidence="3" key="1">
    <citation type="journal article" date="2019" name="Int. J. Syst. Evol. Microbiol.">
        <title>The Global Catalogue of Microorganisms (GCM) 10K type strain sequencing project: providing services to taxonomists for standard genome sequencing and annotation.</title>
        <authorList>
            <consortium name="The Broad Institute Genomics Platform"/>
            <consortium name="The Broad Institute Genome Sequencing Center for Infectious Disease"/>
            <person name="Wu L."/>
            <person name="Ma J."/>
        </authorList>
    </citation>
    <scope>NUCLEOTIDE SEQUENCE [LARGE SCALE GENOMIC DNA]</scope>
    <source>
        <strain evidence="3">NBRC 106310</strain>
    </source>
</reference>
<feature type="region of interest" description="Disordered" evidence="1">
    <location>
        <begin position="49"/>
        <end position="68"/>
    </location>
</feature>
<evidence type="ECO:0000256" key="1">
    <source>
        <dbReference type="SAM" id="MobiDB-lite"/>
    </source>
</evidence>
<protein>
    <submittedName>
        <fullName evidence="2">Uncharacterized protein</fullName>
    </submittedName>
</protein>
<keyword evidence="3" id="KW-1185">Reference proteome</keyword>
<dbReference type="EMBL" id="AP027728">
    <property type="protein sequence ID" value="BDZ37603.1"/>
    <property type="molecule type" value="Genomic_DNA"/>
</dbReference>
<evidence type="ECO:0000313" key="3">
    <source>
        <dbReference type="Proteomes" id="UP001321543"/>
    </source>
</evidence>
<name>A0ABM8FQ75_9MICO</name>
<gene>
    <name evidence="2" type="ORF">GCM10025863_02170</name>
</gene>
<proteinExistence type="predicted"/>
<evidence type="ECO:0000313" key="2">
    <source>
        <dbReference type="EMBL" id="BDZ37603.1"/>
    </source>
</evidence>
<feature type="compositionally biased region" description="Basic and acidic residues" evidence="1">
    <location>
        <begin position="120"/>
        <end position="133"/>
    </location>
</feature>
<feature type="region of interest" description="Disordered" evidence="1">
    <location>
        <begin position="109"/>
        <end position="133"/>
    </location>
</feature>